<sequence length="47" mass="5581">MRFKSCDDYSMIKFSSDITIENTPLRTYEYIVNGCSAIQWIMDPRLQ</sequence>
<dbReference type="Proteomes" id="UP001212327">
    <property type="component" value="Unassembled WGS sequence"/>
</dbReference>
<evidence type="ECO:0000313" key="2">
    <source>
        <dbReference type="EMBL" id="MDB1565159.1"/>
    </source>
</evidence>
<dbReference type="InterPro" id="IPR041635">
    <property type="entry name" value="Type_ISP_LLaBIII_C"/>
</dbReference>
<dbReference type="EMBL" id="JAQLSF010000001">
    <property type="protein sequence ID" value="MDB1565159.1"/>
    <property type="molecule type" value="Genomic_DNA"/>
</dbReference>
<comment type="caution">
    <text evidence="2">The sequence shown here is derived from an EMBL/GenBank/DDBJ whole genome shotgun (WGS) entry which is preliminary data.</text>
</comment>
<evidence type="ECO:0000259" key="1">
    <source>
        <dbReference type="Pfam" id="PF18135"/>
    </source>
</evidence>
<name>A0AAW6A7I4_LACPA</name>
<dbReference type="AlphaFoldDB" id="A0AAW6A7I4"/>
<protein>
    <recommendedName>
        <fullName evidence="1">Type ISP restriction-modification enzyme LLaBIII C-terminal specificity domain-containing protein</fullName>
    </recommendedName>
</protein>
<dbReference type="RefSeq" id="WP_272028952.1">
    <property type="nucleotide sequence ID" value="NZ_JAQLSF010000001.1"/>
</dbReference>
<proteinExistence type="predicted"/>
<reference evidence="2 3" key="1">
    <citation type="submission" date="2023-01" db="EMBL/GenBank/DDBJ databases">
        <title>Complete genome sequence of Lacticaseibacillus paracasei SRCM217440 isolated from Makgeolli.</title>
        <authorList>
            <person name="Yang H.-G."/>
            <person name="Jeong S.-J."/>
            <person name="Ha G.-S."/>
            <person name="Yang H.-J."/>
            <person name="Jeong D.-Y."/>
        </authorList>
    </citation>
    <scope>NUCLEOTIDE SEQUENCE [LARGE SCALE GENOMIC DNA]</scope>
    <source>
        <strain evidence="2 3">SRCM217440</strain>
    </source>
</reference>
<feature type="domain" description="Type ISP restriction-modification enzyme LLaBIII C-terminal specificity" evidence="1">
    <location>
        <begin position="1"/>
        <end position="43"/>
    </location>
</feature>
<evidence type="ECO:0000313" key="3">
    <source>
        <dbReference type="Proteomes" id="UP001212327"/>
    </source>
</evidence>
<accession>A0AAW6A7I4</accession>
<dbReference type="Pfam" id="PF18135">
    <property type="entry name" value="Type_ISP_C"/>
    <property type="match status" value="1"/>
</dbReference>
<organism evidence="2 3">
    <name type="scientific">Lacticaseibacillus paracasei</name>
    <name type="common">Lactobacillus paracasei</name>
    <dbReference type="NCBI Taxonomy" id="1597"/>
    <lineage>
        <taxon>Bacteria</taxon>
        <taxon>Bacillati</taxon>
        <taxon>Bacillota</taxon>
        <taxon>Bacilli</taxon>
        <taxon>Lactobacillales</taxon>
        <taxon>Lactobacillaceae</taxon>
        <taxon>Lacticaseibacillus</taxon>
    </lineage>
</organism>
<gene>
    <name evidence="2" type="ORF">PGA78_10430</name>
</gene>